<dbReference type="RefSeq" id="XP_001016384.2">
    <property type="nucleotide sequence ID" value="XM_001016384.2"/>
</dbReference>
<evidence type="ECO:0000256" key="1">
    <source>
        <dbReference type="SAM" id="Phobius"/>
    </source>
</evidence>
<sequence length="317" mass="36436">MQVSKIGVISASLALVSGIIITFSLQALPLMSDLWSYFYIFVILLIINGIVFAYLLDTDNNVFALIAKSTAHGLFFIGGIVIFLCMYFVIFYPLQSMTFESFNDCSISGKLTKNLQGSEAYSILYVNFKYKDQNMLGYACQSNQNTNQLGDEPYPYKFITNGTYYNCEKPVRDQSSYDVAPRAIAFNKRQRVITNTQVNYYRSRSSVNSGKLKGCQPYNFSQVKIPSWACLDFNLSYEKLTQSQKCYVNFYENEDKAKENSQARMDLRGVNNFAFVSFSYPLNYDKDGFSYIIIFAYYPLLISFDFIFYLILLAFKQ</sequence>
<protein>
    <submittedName>
        <fullName evidence="2">Transmembrane protein, putative</fullName>
    </submittedName>
</protein>
<evidence type="ECO:0000313" key="2">
    <source>
        <dbReference type="EMBL" id="EAR96139.2"/>
    </source>
</evidence>
<keyword evidence="1" id="KW-0472">Membrane</keyword>
<dbReference type="GeneID" id="7825683"/>
<reference evidence="3" key="1">
    <citation type="journal article" date="2006" name="PLoS Biol.">
        <title>Macronuclear genome sequence of the ciliate Tetrahymena thermophila, a model eukaryote.</title>
        <authorList>
            <person name="Eisen J.A."/>
            <person name="Coyne R.S."/>
            <person name="Wu M."/>
            <person name="Wu D."/>
            <person name="Thiagarajan M."/>
            <person name="Wortman J.R."/>
            <person name="Badger J.H."/>
            <person name="Ren Q."/>
            <person name="Amedeo P."/>
            <person name="Jones K.M."/>
            <person name="Tallon L.J."/>
            <person name="Delcher A.L."/>
            <person name="Salzberg S.L."/>
            <person name="Silva J.C."/>
            <person name="Haas B.J."/>
            <person name="Majoros W.H."/>
            <person name="Farzad M."/>
            <person name="Carlton J.M."/>
            <person name="Smith R.K. Jr."/>
            <person name="Garg J."/>
            <person name="Pearlman R.E."/>
            <person name="Karrer K.M."/>
            <person name="Sun L."/>
            <person name="Manning G."/>
            <person name="Elde N.C."/>
            <person name="Turkewitz A.P."/>
            <person name="Asai D.J."/>
            <person name="Wilkes D.E."/>
            <person name="Wang Y."/>
            <person name="Cai H."/>
            <person name="Collins K."/>
            <person name="Stewart B.A."/>
            <person name="Lee S.R."/>
            <person name="Wilamowska K."/>
            <person name="Weinberg Z."/>
            <person name="Ruzzo W.L."/>
            <person name="Wloga D."/>
            <person name="Gaertig J."/>
            <person name="Frankel J."/>
            <person name="Tsao C.-C."/>
            <person name="Gorovsky M.A."/>
            <person name="Keeling P.J."/>
            <person name="Waller R.F."/>
            <person name="Patron N.J."/>
            <person name="Cherry J.M."/>
            <person name="Stover N.A."/>
            <person name="Krieger C.J."/>
            <person name="del Toro C."/>
            <person name="Ryder H.F."/>
            <person name="Williamson S.C."/>
            <person name="Barbeau R.A."/>
            <person name="Hamilton E.P."/>
            <person name="Orias E."/>
        </authorList>
    </citation>
    <scope>NUCLEOTIDE SEQUENCE [LARGE SCALE GENOMIC DNA]</scope>
    <source>
        <strain evidence="3">SB210</strain>
    </source>
</reference>
<feature type="transmembrane region" description="Helical" evidence="1">
    <location>
        <begin position="75"/>
        <end position="94"/>
    </location>
</feature>
<dbReference type="OrthoDB" id="324564at2759"/>
<accession>I7LUV8</accession>
<dbReference type="InParanoid" id="I7LUV8"/>
<proteinExistence type="predicted"/>
<dbReference type="Proteomes" id="UP000009168">
    <property type="component" value="Unassembled WGS sequence"/>
</dbReference>
<gene>
    <name evidence="2" type="ORF">TTHERM_00129030</name>
</gene>
<dbReference type="AlphaFoldDB" id="I7LUV8"/>
<name>I7LUV8_TETTS</name>
<evidence type="ECO:0000313" key="3">
    <source>
        <dbReference type="Proteomes" id="UP000009168"/>
    </source>
</evidence>
<keyword evidence="1" id="KW-1133">Transmembrane helix</keyword>
<organism evidence="2 3">
    <name type="scientific">Tetrahymena thermophila (strain SB210)</name>
    <dbReference type="NCBI Taxonomy" id="312017"/>
    <lineage>
        <taxon>Eukaryota</taxon>
        <taxon>Sar</taxon>
        <taxon>Alveolata</taxon>
        <taxon>Ciliophora</taxon>
        <taxon>Intramacronucleata</taxon>
        <taxon>Oligohymenophorea</taxon>
        <taxon>Hymenostomatida</taxon>
        <taxon>Tetrahymenina</taxon>
        <taxon>Tetrahymenidae</taxon>
        <taxon>Tetrahymena</taxon>
    </lineage>
</organism>
<feature type="transmembrane region" description="Helical" evidence="1">
    <location>
        <begin position="37"/>
        <end position="55"/>
    </location>
</feature>
<feature type="transmembrane region" description="Helical" evidence="1">
    <location>
        <begin position="6"/>
        <end position="25"/>
    </location>
</feature>
<keyword evidence="1 2" id="KW-0812">Transmembrane</keyword>
<dbReference type="EMBL" id="GG662699">
    <property type="protein sequence ID" value="EAR96139.2"/>
    <property type="molecule type" value="Genomic_DNA"/>
</dbReference>
<keyword evidence="3" id="KW-1185">Reference proteome</keyword>
<feature type="transmembrane region" description="Helical" evidence="1">
    <location>
        <begin position="288"/>
        <end position="315"/>
    </location>
</feature>
<dbReference type="KEGG" id="tet:TTHERM_00129030"/>